<dbReference type="GO" id="GO:0000724">
    <property type="term" value="P:double-strand break repair via homologous recombination"/>
    <property type="evidence" value="ECO:0007669"/>
    <property type="project" value="TreeGrafter"/>
</dbReference>
<dbReference type="OrthoDB" id="2421129at2759"/>
<evidence type="ECO:0000256" key="6">
    <source>
        <dbReference type="ARBA" id="ARBA00049682"/>
    </source>
</evidence>
<dbReference type="EnsemblMetazoa" id="SSS_2858s_mrna">
    <property type="protein sequence ID" value="KAF7488528.1"/>
    <property type="gene ID" value="SSS_2858"/>
</dbReference>
<dbReference type="Proteomes" id="UP000070412">
    <property type="component" value="Unassembled WGS sequence"/>
</dbReference>
<dbReference type="InterPro" id="IPR036322">
    <property type="entry name" value="WD40_repeat_dom_sf"/>
</dbReference>
<feature type="region of interest" description="Disordered" evidence="8">
    <location>
        <begin position="79"/>
        <end position="107"/>
    </location>
</feature>
<protein>
    <recommendedName>
        <fullName evidence="2">WD repeat-containing protein 48 homolog</fullName>
    </recommendedName>
</protein>
<dbReference type="AlphaFoldDB" id="A0A834R6Z9"/>
<evidence type="ECO:0000313" key="9">
    <source>
        <dbReference type="EMBL" id="KAF7488528.1"/>
    </source>
</evidence>
<feature type="compositionally biased region" description="Basic residues" evidence="8">
    <location>
        <begin position="820"/>
        <end position="832"/>
    </location>
</feature>
<dbReference type="PROSITE" id="PS50294">
    <property type="entry name" value="WD_REPEATS_REGION"/>
    <property type="match status" value="5"/>
</dbReference>
<dbReference type="PROSITE" id="PS50082">
    <property type="entry name" value="WD_REPEATS_2"/>
    <property type="match status" value="5"/>
</dbReference>
<dbReference type="PRINTS" id="PR00320">
    <property type="entry name" value="GPROTEINBRPT"/>
</dbReference>
<dbReference type="Pfam" id="PF11816">
    <property type="entry name" value="DUF3337"/>
    <property type="match status" value="2"/>
</dbReference>
<feature type="repeat" description="WD" evidence="7">
    <location>
        <begin position="125"/>
        <end position="166"/>
    </location>
</feature>
<feature type="repeat" description="WD" evidence="7">
    <location>
        <begin position="31"/>
        <end position="72"/>
    </location>
</feature>
<dbReference type="InterPro" id="IPR019775">
    <property type="entry name" value="WD40_repeat_CS"/>
</dbReference>
<comment type="function">
    <text evidence="5">Regulatory component of the Usp12-46 deubiquitylase complex. activates deubiquitination by increasing the catalytic turnover without increasing the affinity of deubiquitinating enzymes for the substrate. The complex deubiquitylates the wg/wingless-signaling receptor arr/arrow, which stabilizes the receptor and increases its concentration at the cell surface; this enhances the sensitivity of cells to wg/wingless-signal stimulation. This increases the amplitude and spatial range of the signaling response to the wg/wingless morphogen gradient, facilitating the precise concentration-dependent regulation of its target genes. Together with Wdr20 and Usp12-46 required for wg/wingless-mediated signaling in the wing imaginal disc and for wg/wingless-dependent regulation of intestinal stem cell proliferation.</text>
</comment>
<feature type="repeat" description="WD" evidence="7">
    <location>
        <begin position="218"/>
        <end position="259"/>
    </location>
</feature>
<feature type="compositionally biased region" description="Low complexity" evidence="8">
    <location>
        <begin position="746"/>
        <end position="786"/>
    </location>
</feature>
<gene>
    <name evidence="9" type="ORF">SSS_2858</name>
</gene>
<dbReference type="GO" id="GO:0043130">
    <property type="term" value="F:ubiquitin binding"/>
    <property type="evidence" value="ECO:0007669"/>
    <property type="project" value="TreeGrafter"/>
</dbReference>
<dbReference type="PANTHER" id="PTHR19862:SF14">
    <property type="entry name" value="WD REPEAT-CONTAINING PROTEIN 48"/>
    <property type="match status" value="1"/>
</dbReference>
<feature type="region of interest" description="Disordered" evidence="8">
    <location>
        <begin position="746"/>
        <end position="832"/>
    </location>
</feature>
<comment type="subunit">
    <text evidence="6">Catalytic component of the Usp12-46 deubiquitylase complex consisting of Usp12-46, Wdr20 and Uaf1; regulatory subunit that, together wtih Wdr20, stabilizes Usp12-46. The Usp12-46 deubiquitylase complex associates with arr/arrow; the interaction leads to deubiquitination and stabilization of arr/arrow.</text>
</comment>
<proteinExistence type="inferred from homology"/>
<feature type="repeat" description="WD" evidence="7">
    <location>
        <begin position="167"/>
        <end position="208"/>
    </location>
</feature>
<feature type="region of interest" description="Disordered" evidence="8">
    <location>
        <begin position="409"/>
        <end position="429"/>
    </location>
</feature>
<evidence type="ECO:0000313" key="10">
    <source>
        <dbReference type="EnsemblMetazoa" id="KAF7488528.1"/>
    </source>
</evidence>
<feature type="compositionally biased region" description="Polar residues" evidence="8">
    <location>
        <begin position="409"/>
        <end position="421"/>
    </location>
</feature>
<accession>A0A834R6Z9</accession>
<feature type="repeat" description="WD" evidence="7">
    <location>
        <begin position="260"/>
        <end position="301"/>
    </location>
</feature>
<evidence type="ECO:0000256" key="1">
    <source>
        <dbReference type="ARBA" id="ARBA00006917"/>
    </source>
</evidence>
<dbReference type="SMART" id="SM00320">
    <property type="entry name" value="WD40"/>
    <property type="match status" value="7"/>
</dbReference>
<evidence type="ECO:0000313" key="11">
    <source>
        <dbReference type="Proteomes" id="UP000070412"/>
    </source>
</evidence>
<feature type="compositionally biased region" description="Polar residues" evidence="8">
    <location>
        <begin position="875"/>
        <end position="895"/>
    </location>
</feature>
<evidence type="ECO:0000256" key="5">
    <source>
        <dbReference type="ARBA" id="ARBA00049607"/>
    </source>
</evidence>
<dbReference type="Pfam" id="PF00400">
    <property type="entry name" value="WD40"/>
    <property type="match status" value="6"/>
</dbReference>
<dbReference type="InterPro" id="IPR001680">
    <property type="entry name" value="WD40_rpt"/>
</dbReference>
<dbReference type="InterPro" id="IPR015943">
    <property type="entry name" value="WD40/YVTN_repeat-like_dom_sf"/>
</dbReference>
<reference evidence="11" key="1">
    <citation type="journal article" date="2020" name="PLoS Negl. Trop. Dis.">
        <title>High-quality nuclear genome for Sarcoptes scabiei-A critical resource for a neglected parasite.</title>
        <authorList>
            <person name="Korhonen P.K."/>
            <person name="Gasser R.B."/>
            <person name="Ma G."/>
            <person name="Wang T."/>
            <person name="Stroehlein A.J."/>
            <person name="Young N.D."/>
            <person name="Ang C.S."/>
            <person name="Fernando D.D."/>
            <person name="Lu H.C."/>
            <person name="Taylor S."/>
            <person name="Reynolds S.L."/>
            <person name="Mofiz E."/>
            <person name="Najaraj S.H."/>
            <person name="Gowda H."/>
            <person name="Madugundu A."/>
            <person name="Renuse S."/>
            <person name="Holt D."/>
            <person name="Pandey A."/>
            <person name="Papenfuss A.T."/>
            <person name="Fischer K."/>
        </authorList>
    </citation>
    <scope>NUCLEOTIDE SEQUENCE [LARGE SCALE GENOMIC DNA]</scope>
</reference>
<reference evidence="9" key="2">
    <citation type="submission" date="2020-01" db="EMBL/GenBank/DDBJ databases">
        <authorList>
            <person name="Korhonen P.K.K."/>
            <person name="Guangxu M.G."/>
            <person name="Wang T.W."/>
            <person name="Stroehlein A.J.S."/>
            <person name="Young N.D."/>
            <person name="Ang C.-S.A."/>
            <person name="Fernando D.W.F."/>
            <person name="Lu H.L."/>
            <person name="Taylor S.T."/>
            <person name="Ehtesham M.E.M."/>
            <person name="Najaraj S.H.N."/>
            <person name="Harsha G.H.G."/>
            <person name="Madugundu A.M."/>
            <person name="Renuse S.R."/>
            <person name="Holt D.H."/>
            <person name="Pandey A.P."/>
            <person name="Papenfuss A.P."/>
            <person name="Gasser R.B.G."/>
            <person name="Fischer K.F."/>
        </authorList>
    </citation>
    <scope>NUCLEOTIDE SEQUENCE</scope>
    <source>
        <strain evidence="9">SSS_KF_BRIS2020</strain>
    </source>
</reference>
<feature type="compositionally biased region" description="Low complexity" evidence="8">
    <location>
        <begin position="852"/>
        <end position="874"/>
    </location>
</feature>
<comment type="similarity">
    <text evidence="1">Belongs to the WD repeat WDR48 family.</text>
</comment>
<dbReference type="SUPFAM" id="SSF50978">
    <property type="entry name" value="WD40 repeat-like"/>
    <property type="match status" value="1"/>
</dbReference>
<dbReference type="CDD" id="cd00200">
    <property type="entry name" value="WD40"/>
    <property type="match status" value="1"/>
</dbReference>
<evidence type="ECO:0000256" key="4">
    <source>
        <dbReference type="ARBA" id="ARBA00022737"/>
    </source>
</evidence>
<evidence type="ECO:0000256" key="2">
    <source>
        <dbReference type="ARBA" id="ARBA00021538"/>
    </source>
</evidence>
<dbReference type="InterPro" id="IPR020472">
    <property type="entry name" value="WD40_PAC1"/>
</dbReference>
<dbReference type="EMBL" id="WVUK01000066">
    <property type="protein sequence ID" value="KAF7488528.1"/>
    <property type="molecule type" value="Genomic_DNA"/>
</dbReference>
<name>A0A834R6Z9_SARSC</name>
<dbReference type="Gene3D" id="2.130.10.10">
    <property type="entry name" value="YVTN repeat-like/Quinoprotein amine dehydrogenase"/>
    <property type="match status" value="3"/>
</dbReference>
<feature type="region of interest" description="Disordered" evidence="8">
    <location>
        <begin position="852"/>
        <end position="929"/>
    </location>
</feature>
<feature type="compositionally biased region" description="Polar residues" evidence="8">
    <location>
        <begin position="81"/>
        <end position="98"/>
    </location>
</feature>
<feature type="compositionally biased region" description="Polar residues" evidence="8">
    <location>
        <begin position="907"/>
        <end position="920"/>
    </location>
</feature>
<keyword evidence="4" id="KW-0677">Repeat</keyword>
<evidence type="ECO:0000256" key="3">
    <source>
        <dbReference type="ARBA" id="ARBA00022574"/>
    </source>
</evidence>
<reference evidence="10" key="3">
    <citation type="submission" date="2022-06" db="UniProtKB">
        <authorList>
            <consortium name="EnsemblMetazoa"/>
        </authorList>
    </citation>
    <scope>IDENTIFICATION</scope>
</reference>
<sequence>MSNSFHQRTMAGYHQTKKKISLSYVIRSEQEPSHRSGINSLQYDPHLERLYTAGRDSIIRIWNLYNNNNNPSANTSLTNNHLTGNNSSRNKNFLNHHNPNYHHHAGGVNKIGNGNSYDDPYLCSMEHHTDWVNDIVLCCDGRNLISASSDTTVKVWNAHKGICMSTLRTHRDYVKALAYAKEKELVASAGLDKAIFLWDVNTLTQLTTSNNTVTTTSFTGNRDSIYSLALNPAGTIIVSGSTENVLRIWDTRTSNKIMKLRGHTDNIRSIVINRDSSQCLSASSDGSIRLWSLGQQRCIATILAHDEGVWTLQVNDSFNTVFSGGKDRRVMMIDLRQPQNRTVICEEKCSILKLLLTPFDHRSIWVATTDSSVKCWSTVEQSNILPTNSGKFETCNRNNLKTNENLNQSLSKIPNSSTKNGSIDPIQKSTNSLSISTTSSISDSQRSIDSIQAINHEPQMIIRGNPAIKNYHILNDRRFIITKDDDDNVAIYDVLKACKVENLGKVDYEEEIKKRFKMVYVPNWFSVDLNMGMLTIHLEEPDCFSAYVSAREFDLHLFDKNQYDCTVQDAKINLGSLVLQSLFEYWPQSHLHLLDADSLNLDDEHGAVCNGQIKESLSHRYSNRHRPEIHGPLNRYFSMPPHTPLIISENSGSGSNHRTLQRLRICEARQDNDDSQLQDTVPSWVTDIVVQRKLPLFHKISFFVFPHPSLDKKNPRKDHFSAIDMLQIRKVIEHVYMRICNELALNNSNNNTNNNNRHGSSTNTTQQQQTTTTNGFVNNGVSSGSSTPVANNVDYSNSKNLNGDNPSNNDSTQKSNVLNNHHHPHHHYQHHHHLNQNINSYNNNRNQINHQHCHSTCSTNSSSSTSSSNTSTCSRYSSAKNAPSSKGFGANTSDYDGNDSMRRLKPTQLSLDRTLSQTNDNDNDGGASRTSIAEDRIELLCQDVVLDPNMDLRTVKHYIWKSSGDLTFFYRLIK</sequence>
<keyword evidence="3 7" id="KW-0853">WD repeat</keyword>
<organism evidence="9">
    <name type="scientific">Sarcoptes scabiei</name>
    <name type="common">Itch mite</name>
    <name type="synonym">Acarus scabiei</name>
    <dbReference type="NCBI Taxonomy" id="52283"/>
    <lineage>
        <taxon>Eukaryota</taxon>
        <taxon>Metazoa</taxon>
        <taxon>Ecdysozoa</taxon>
        <taxon>Arthropoda</taxon>
        <taxon>Chelicerata</taxon>
        <taxon>Arachnida</taxon>
        <taxon>Acari</taxon>
        <taxon>Acariformes</taxon>
        <taxon>Sarcoptiformes</taxon>
        <taxon>Astigmata</taxon>
        <taxon>Psoroptidia</taxon>
        <taxon>Sarcoptoidea</taxon>
        <taxon>Sarcoptidae</taxon>
        <taxon>Sarcoptinae</taxon>
        <taxon>Sarcoptes</taxon>
    </lineage>
</organism>
<evidence type="ECO:0000256" key="7">
    <source>
        <dbReference type="PROSITE-ProRule" id="PRU00221"/>
    </source>
</evidence>
<feature type="compositionally biased region" description="Polar residues" evidence="8">
    <location>
        <begin position="787"/>
        <end position="815"/>
    </location>
</feature>
<dbReference type="InterPro" id="IPR051246">
    <property type="entry name" value="WDR48"/>
</dbReference>
<dbReference type="PROSITE" id="PS00678">
    <property type="entry name" value="WD_REPEATS_1"/>
    <property type="match status" value="2"/>
</dbReference>
<dbReference type="InterPro" id="IPR021772">
    <property type="entry name" value="WDR48/Bun107"/>
</dbReference>
<dbReference type="PANTHER" id="PTHR19862">
    <property type="entry name" value="WD REPEAT-CONTAINING PROTEIN 48"/>
    <property type="match status" value="1"/>
</dbReference>
<evidence type="ECO:0000256" key="8">
    <source>
        <dbReference type="SAM" id="MobiDB-lite"/>
    </source>
</evidence>
<keyword evidence="11" id="KW-1185">Reference proteome</keyword>